<feature type="compositionally biased region" description="Basic and acidic residues" evidence="3">
    <location>
        <begin position="40"/>
        <end position="50"/>
    </location>
</feature>
<dbReference type="PIRSF" id="PIRSF037240">
    <property type="entry name" value="RNA_polIII_Trep_MAF1"/>
    <property type="match status" value="1"/>
</dbReference>
<dbReference type="GO" id="GO:0005634">
    <property type="term" value="C:nucleus"/>
    <property type="evidence" value="ECO:0007669"/>
    <property type="project" value="UniProtKB-SubCell"/>
</dbReference>
<keyword evidence="5" id="KW-1185">Reference proteome</keyword>
<keyword evidence="2" id="KW-0678">Repressor</keyword>
<dbReference type="Proteomes" id="UP000494206">
    <property type="component" value="Unassembled WGS sequence"/>
</dbReference>
<evidence type="ECO:0000313" key="5">
    <source>
        <dbReference type="Proteomes" id="UP000494206"/>
    </source>
</evidence>
<reference evidence="4 5" key="1">
    <citation type="submission" date="2020-04" db="EMBL/GenBank/DDBJ databases">
        <authorList>
            <person name="Laetsch R D."/>
            <person name="Stevens L."/>
            <person name="Kumar S."/>
            <person name="Blaxter L. M."/>
        </authorList>
    </citation>
    <scope>NUCLEOTIDE SEQUENCE [LARGE SCALE GENOMIC DNA]</scope>
</reference>
<name>A0A8S1F513_9PELO</name>
<comment type="function">
    <text evidence="2">Element of the TORC1 signaling pathway that acts as a mediator of diverse signals and that represses RNA polymerase III transcription. Inhibits the de novo assembly of TFIIIB onto DNA.</text>
</comment>
<feature type="region of interest" description="Disordered" evidence="3">
    <location>
        <begin position="40"/>
        <end position="61"/>
    </location>
</feature>
<evidence type="ECO:0000313" key="4">
    <source>
        <dbReference type="EMBL" id="CAB3407939.1"/>
    </source>
</evidence>
<evidence type="ECO:0000256" key="2">
    <source>
        <dbReference type="PIRNR" id="PIRNR037240"/>
    </source>
</evidence>
<dbReference type="GO" id="GO:0000994">
    <property type="term" value="F:RNA polymerase III core binding"/>
    <property type="evidence" value="ECO:0007669"/>
    <property type="project" value="TreeGrafter"/>
</dbReference>
<dbReference type="Pfam" id="PF09174">
    <property type="entry name" value="Maf1"/>
    <property type="match status" value="1"/>
</dbReference>
<accession>A0A8S1F513</accession>
<dbReference type="PANTHER" id="PTHR22504:SF0">
    <property type="entry name" value="REPRESSOR OF RNA POLYMERASE III TRANSCRIPTION MAF1 HOMOLOG"/>
    <property type="match status" value="1"/>
</dbReference>
<proteinExistence type="inferred from homology"/>
<protein>
    <recommendedName>
        <fullName evidence="2">Repressor of RNA polymerase III transcription MAF1</fullName>
    </recommendedName>
</protein>
<comment type="similarity">
    <text evidence="1 2">Belongs to the MAF1 family.</text>
</comment>
<comment type="subcellular location">
    <subcellularLocation>
        <location evidence="2">Nucleus</location>
    </subcellularLocation>
</comment>
<keyword evidence="2" id="KW-0539">Nucleus</keyword>
<dbReference type="PANTHER" id="PTHR22504">
    <property type="entry name" value="REPRESSOR OF RNA POLYMERASE III TRANSCRIPTION MAF1"/>
    <property type="match status" value="1"/>
</dbReference>
<keyword evidence="2" id="KW-0805">Transcription regulation</keyword>
<dbReference type="Gene3D" id="3.40.1000.50">
    <property type="entry name" value="Repressor of RNA polymerase III transcription Maf1"/>
    <property type="match status" value="1"/>
</dbReference>
<dbReference type="InterPro" id="IPR015257">
    <property type="entry name" value="Maf1"/>
</dbReference>
<evidence type="ECO:0000256" key="3">
    <source>
        <dbReference type="SAM" id="MobiDB-lite"/>
    </source>
</evidence>
<gene>
    <name evidence="4" type="ORF">CBOVIS_LOCUS9786</name>
</gene>
<evidence type="ECO:0000256" key="1">
    <source>
        <dbReference type="ARBA" id="ARBA00006231"/>
    </source>
</evidence>
<dbReference type="InterPro" id="IPR038564">
    <property type="entry name" value="Maf1_sf"/>
</dbReference>
<keyword evidence="2" id="KW-0804">Transcription</keyword>
<dbReference type="EMBL" id="CADEPM010000006">
    <property type="protein sequence ID" value="CAB3407939.1"/>
    <property type="molecule type" value="Genomic_DNA"/>
</dbReference>
<comment type="caution">
    <text evidence="4">The sequence shown here is derived from an EMBL/GenBank/DDBJ whole genome shotgun (WGS) entry which is preliminary data.</text>
</comment>
<organism evidence="4 5">
    <name type="scientific">Caenorhabditis bovis</name>
    <dbReference type="NCBI Taxonomy" id="2654633"/>
    <lineage>
        <taxon>Eukaryota</taxon>
        <taxon>Metazoa</taxon>
        <taxon>Ecdysozoa</taxon>
        <taxon>Nematoda</taxon>
        <taxon>Chromadorea</taxon>
        <taxon>Rhabditida</taxon>
        <taxon>Rhabditina</taxon>
        <taxon>Rhabditomorpha</taxon>
        <taxon>Rhabditoidea</taxon>
        <taxon>Rhabditidae</taxon>
        <taxon>Peloderinae</taxon>
        <taxon>Caenorhabditis</taxon>
    </lineage>
</organism>
<dbReference type="AlphaFoldDB" id="A0A8S1F513"/>
<sequence length="243" mass="27882">MKYLENSTLETVASSISSGAMDCYIDFKIESYSRKMVSSDKKQWKTHDKNGPWTERQPLSPPDDFTGLSASPVATIGHAARLRHLSERSCSGSDNDFEEINLVDSVSRKTLYDMVQLLNSAFPDYDFTDVKSEAFSLINYEDVCDIVDAKLATCVHNYKSRKDELWGVVEDTINPNECRIYSFKSQFADDPFNEDGCIWSLAFIFYNKPLKRFLLLTCRCLSKLTDIDSFDQLWDIDEMNENQ</sequence>
<dbReference type="GO" id="GO:0016480">
    <property type="term" value="P:negative regulation of transcription by RNA polymerase III"/>
    <property type="evidence" value="ECO:0007669"/>
    <property type="project" value="UniProtKB-UniRule"/>
</dbReference>
<dbReference type="OrthoDB" id="277029at2759"/>